<protein>
    <submittedName>
        <fullName evidence="2">PKD domain containing protein</fullName>
    </submittedName>
</protein>
<dbReference type="Pfam" id="PF18911">
    <property type="entry name" value="PKD_4"/>
    <property type="match status" value="2"/>
</dbReference>
<dbReference type="RefSeq" id="WP_013767101.1">
    <property type="nucleotide sequence ID" value="NC_015510.1"/>
</dbReference>
<dbReference type="HOGENOM" id="CLU_323595_0_0_10"/>
<feature type="domain" description="PKD" evidence="1">
    <location>
        <begin position="552"/>
        <end position="592"/>
    </location>
</feature>
<dbReference type="eggNOG" id="COG3291">
    <property type="taxonomic scope" value="Bacteria"/>
</dbReference>
<evidence type="ECO:0000313" key="3">
    <source>
        <dbReference type="Proteomes" id="UP000008461"/>
    </source>
</evidence>
<accession>F4KWT0</accession>
<feature type="domain" description="PKD" evidence="1">
    <location>
        <begin position="467"/>
        <end position="513"/>
    </location>
</feature>
<dbReference type="KEGG" id="hhy:Halhy_4729"/>
<dbReference type="Gene3D" id="2.60.40.10">
    <property type="entry name" value="Immunoglobulins"/>
    <property type="match status" value="3"/>
</dbReference>
<dbReference type="NCBIfam" id="TIGR04131">
    <property type="entry name" value="Bac_Flav_CTERM"/>
    <property type="match status" value="1"/>
</dbReference>
<dbReference type="InterPro" id="IPR013783">
    <property type="entry name" value="Ig-like_fold"/>
</dbReference>
<feature type="domain" description="PKD" evidence="1">
    <location>
        <begin position="640"/>
        <end position="673"/>
    </location>
</feature>
<dbReference type="Proteomes" id="UP000008461">
    <property type="component" value="Chromosome"/>
</dbReference>
<dbReference type="EMBL" id="CP002691">
    <property type="protein sequence ID" value="AEE52563.1"/>
    <property type="molecule type" value="Genomic_DNA"/>
</dbReference>
<sequence>MREMSTNFWVRVKRLLFKTSLTALPVRLLLTISLILGLLVSSHSLRASHIIGGEINYEFVGFKGGRIGSDTLLYRVVLLLVRDCNGGAAFDRSVPIAVYLGNNARPLLNLRISNPKIARVPPDQSNPCLIIPPGFCEEEAVYSDTFELVRSNQAYTLTYQVCCRNANISNIPNSTGTLGNTFTVEISPQAQNFASSSPHFTAAPKSELCVGVSSAVKLAVADKDGDRLTYHLCAPLLGGGPLGGGLNDMHLANSAQGIKPDPATPGPYEELPFSATFSANRPLGNTGFLALDSTTGTLRILPRTLGNFTLGVCVKEYRNGELIGNIRRDIQIKVSNCNFAIDAMVKSDSTDGQGKFWLKSCNRPNFAFQNTSTGQDKVFAYRWEFDINGRMESRDTKDASFDFGTPGTYNGLMILNPGTVCTDTARVVVQVFPSVKAQFDVSLPGCAIGAVEFNNTSVLNQGASFRTIEWNFGDNNRSSSVSPQHTYSRAGTYSVNLAILTNTGCRDTARREVNYFPAPSDAIRLQAQPGEVCAQAGQLNLSLTVPPEMNHPRYLVEWDFGDGSSGTGFTVGKTYANPGTYTIAYQLTAPGGCGVQGNNASRPIVVKEKPSVDFTFTPEEPSARDPLVTFAESSTLADNWRWDFGGKGTSNERNPSFLFPSEGNYAVKLVVGNGLFCRDSVIREVKIKSEGAMYIPNVFSPNENGANEVFKPLGLLPGISNYQFKVFSRWGQLVFQSNDPEEAWNGKINNQGESCGQGTYFFQVVFQSAAGKTVSKQGTVMLLR</sequence>
<dbReference type="Pfam" id="PF13585">
    <property type="entry name" value="CHU_C"/>
    <property type="match status" value="1"/>
</dbReference>
<name>F4KWT0_HALH1</name>
<keyword evidence="3" id="KW-1185">Reference proteome</keyword>
<dbReference type="AlphaFoldDB" id="F4KWT0"/>
<dbReference type="InterPro" id="IPR022409">
    <property type="entry name" value="PKD/Chitinase_dom"/>
</dbReference>
<dbReference type="InterPro" id="IPR000601">
    <property type="entry name" value="PKD_dom"/>
</dbReference>
<organism evidence="2 3">
    <name type="scientific">Haliscomenobacter hydrossis (strain ATCC 27775 / DSM 1100 / LMG 10767 / O)</name>
    <dbReference type="NCBI Taxonomy" id="760192"/>
    <lineage>
        <taxon>Bacteria</taxon>
        <taxon>Pseudomonadati</taxon>
        <taxon>Bacteroidota</taxon>
        <taxon>Saprospiria</taxon>
        <taxon>Saprospirales</taxon>
        <taxon>Haliscomenobacteraceae</taxon>
        <taxon>Haliscomenobacter</taxon>
    </lineage>
</organism>
<reference key="2">
    <citation type="submission" date="2011-04" db="EMBL/GenBank/DDBJ databases">
        <title>Complete sequence of chromosome of Haliscomenobacter hydrossis DSM 1100.</title>
        <authorList>
            <consortium name="US DOE Joint Genome Institute (JGI-PGF)"/>
            <person name="Lucas S."/>
            <person name="Han J."/>
            <person name="Lapidus A."/>
            <person name="Bruce D."/>
            <person name="Goodwin L."/>
            <person name="Pitluck S."/>
            <person name="Peters L."/>
            <person name="Kyrpides N."/>
            <person name="Mavromatis K."/>
            <person name="Ivanova N."/>
            <person name="Ovchinnikova G."/>
            <person name="Pagani I."/>
            <person name="Daligault H."/>
            <person name="Detter J.C."/>
            <person name="Han C."/>
            <person name="Land M."/>
            <person name="Hauser L."/>
            <person name="Markowitz V."/>
            <person name="Cheng J.-F."/>
            <person name="Hugenholtz P."/>
            <person name="Woyke T."/>
            <person name="Wu D."/>
            <person name="Verbarg S."/>
            <person name="Frueling A."/>
            <person name="Brambilla E."/>
            <person name="Klenk H.-P."/>
            <person name="Eisen J.A."/>
        </authorList>
    </citation>
    <scope>NUCLEOTIDE SEQUENCE</scope>
    <source>
        <strain>DSM 1100</strain>
    </source>
</reference>
<evidence type="ECO:0000259" key="1">
    <source>
        <dbReference type="PROSITE" id="PS50093"/>
    </source>
</evidence>
<evidence type="ECO:0000313" key="2">
    <source>
        <dbReference type="EMBL" id="AEE52563.1"/>
    </source>
</evidence>
<reference evidence="2 3" key="1">
    <citation type="journal article" date="2011" name="Stand. Genomic Sci.">
        <title>Complete genome sequence of Haliscomenobacter hydrossis type strain (O).</title>
        <authorList>
            <consortium name="US DOE Joint Genome Institute (JGI-PGF)"/>
            <person name="Daligault H."/>
            <person name="Lapidus A."/>
            <person name="Zeytun A."/>
            <person name="Nolan M."/>
            <person name="Lucas S."/>
            <person name="Del Rio T.G."/>
            <person name="Tice H."/>
            <person name="Cheng J.F."/>
            <person name="Tapia R."/>
            <person name="Han C."/>
            <person name="Goodwin L."/>
            <person name="Pitluck S."/>
            <person name="Liolios K."/>
            <person name="Pagani I."/>
            <person name="Ivanova N."/>
            <person name="Huntemann M."/>
            <person name="Mavromatis K."/>
            <person name="Mikhailova N."/>
            <person name="Pati A."/>
            <person name="Chen A."/>
            <person name="Palaniappan K."/>
            <person name="Land M."/>
            <person name="Hauser L."/>
            <person name="Brambilla E.M."/>
            <person name="Rohde M."/>
            <person name="Verbarg S."/>
            <person name="Goker M."/>
            <person name="Bristow J."/>
            <person name="Eisen J.A."/>
            <person name="Markowitz V."/>
            <person name="Hugenholtz P."/>
            <person name="Kyrpides N.C."/>
            <person name="Klenk H.P."/>
            <person name="Woyke T."/>
        </authorList>
    </citation>
    <scope>NUCLEOTIDE SEQUENCE [LARGE SCALE GENOMIC DNA]</scope>
    <source>
        <strain evidence="3">ATCC 27775 / DSM 1100 / LMG 10767 / O</strain>
    </source>
</reference>
<dbReference type="SUPFAM" id="SSF49299">
    <property type="entry name" value="PKD domain"/>
    <property type="match status" value="3"/>
</dbReference>
<dbReference type="SMART" id="SM00089">
    <property type="entry name" value="PKD"/>
    <property type="match status" value="4"/>
</dbReference>
<dbReference type="PROSITE" id="PS50093">
    <property type="entry name" value="PKD"/>
    <property type="match status" value="3"/>
</dbReference>
<dbReference type="InterPro" id="IPR026341">
    <property type="entry name" value="T9SS_type_B"/>
</dbReference>
<gene>
    <name evidence="2" type="ordered locus">Halhy_4729</name>
</gene>
<dbReference type="InterPro" id="IPR035986">
    <property type="entry name" value="PKD_dom_sf"/>
</dbReference>
<dbReference type="STRING" id="760192.Halhy_4729"/>
<dbReference type="CDD" id="cd00146">
    <property type="entry name" value="PKD"/>
    <property type="match status" value="3"/>
</dbReference>
<proteinExistence type="predicted"/>